<protein>
    <submittedName>
        <fullName evidence="3">ABC transporter ATP-binding protein</fullName>
    </submittedName>
</protein>
<dbReference type="Proteomes" id="UP001331936">
    <property type="component" value="Unassembled WGS sequence"/>
</dbReference>
<evidence type="ECO:0000313" key="3">
    <source>
        <dbReference type="EMBL" id="MEE2031610.1"/>
    </source>
</evidence>
<accession>A0ABU7JNJ6</accession>
<keyword evidence="1" id="KW-0997">Cell inner membrane</keyword>
<dbReference type="EMBL" id="JAUZMZ010000019">
    <property type="protein sequence ID" value="MEE2031610.1"/>
    <property type="molecule type" value="Genomic_DNA"/>
</dbReference>
<name>A0ABU7JNJ6_9NOCA</name>
<evidence type="ECO:0000313" key="4">
    <source>
        <dbReference type="Proteomes" id="UP001331936"/>
    </source>
</evidence>
<sequence length="98" mass="10440">ARLILLDPALVILDEATADAGSAGADELEASAEHALRGRSALIVAHRLSQAAKADRIVLMDDGRIVEQGSHDELVRRGGRYARLWAAWSSGRGPRSGQ</sequence>
<comment type="caution">
    <text evidence="3">The sequence shown here is derived from an EMBL/GenBank/DDBJ whole genome shotgun (WGS) entry which is preliminary data.</text>
</comment>
<keyword evidence="3" id="KW-0547">Nucleotide-binding</keyword>
<feature type="non-terminal residue" evidence="3">
    <location>
        <position position="1"/>
    </location>
</feature>
<dbReference type="InterPro" id="IPR027417">
    <property type="entry name" value="P-loop_NTPase"/>
</dbReference>
<keyword evidence="2" id="KW-1278">Translocase</keyword>
<keyword evidence="1" id="KW-1003">Cell membrane</keyword>
<dbReference type="PANTHER" id="PTHR24221">
    <property type="entry name" value="ATP-BINDING CASSETTE SUB-FAMILY B"/>
    <property type="match status" value="1"/>
</dbReference>
<keyword evidence="1" id="KW-0472">Membrane</keyword>
<dbReference type="Gene3D" id="3.40.50.300">
    <property type="entry name" value="P-loop containing nucleotide triphosphate hydrolases"/>
    <property type="match status" value="1"/>
</dbReference>
<organism evidence="3 4">
    <name type="scientific">Rhodococcus chondri</name>
    <dbReference type="NCBI Taxonomy" id="3065941"/>
    <lineage>
        <taxon>Bacteria</taxon>
        <taxon>Bacillati</taxon>
        <taxon>Actinomycetota</taxon>
        <taxon>Actinomycetes</taxon>
        <taxon>Mycobacteriales</taxon>
        <taxon>Nocardiaceae</taxon>
        <taxon>Rhodococcus</taxon>
    </lineage>
</organism>
<dbReference type="PANTHER" id="PTHR24221:SF654">
    <property type="entry name" value="ATP-BINDING CASSETTE SUB-FAMILY B MEMBER 6"/>
    <property type="match status" value="1"/>
</dbReference>
<proteinExistence type="predicted"/>
<evidence type="ECO:0000256" key="2">
    <source>
        <dbReference type="ARBA" id="ARBA00022967"/>
    </source>
</evidence>
<evidence type="ECO:0000256" key="1">
    <source>
        <dbReference type="ARBA" id="ARBA00022519"/>
    </source>
</evidence>
<keyword evidence="3" id="KW-0067">ATP-binding</keyword>
<dbReference type="SUPFAM" id="SSF52540">
    <property type="entry name" value="P-loop containing nucleoside triphosphate hydrolases"/>
    <property type="match status" value="1"/>
</dbReference>
<gene>
    <name evidence="3" type="ORF">Q8814_05685</name>
</gene>
<keyword evidence="4" id="KW-1185">Reference proteome</keyword>
<dbReference type="InterPro" id="IPR039421">
    <property type="entry name" value="Type_1_exporter"/>
</dbReference>
<dbReference type="GO" id="GO:0005524">
    <property type="term" value="F:ATP binding"/>
    <property type="evidence" value="ECO:0007669"/>
    <property type="project" value="UniProtKB-KW"/>
</dbReference>
<reference evidence="3 4" key="1">
    <citation type="submission" date="2023-08" db="EMBL/GenBank/DDBJ databases">
        <authorList>
            <person name="Girao M."/>
            <person name="Carvalho M.F."/>
        </authorList>
    </citation>
    <scope>NUCLEOTIDE SEQUENCE [LARGE SCALE GENOMIC DNA]</scope>
    <source>
        <strain evidence="3 4">CC-R104</strain>
    </source>
</reference>